<dbReference type="AlphaFoldDB" id="A0A8C4EX69"/>
<dbReference type="PANTHER" id="PTHR16434">
    <property type="entry name" value="EWING'S TUMOR-ASSOCIATED ANTIGEN 1 ETAA1"/>
    <property type="match status" value="1"/>
</dbReference>
<dbReference type="GO" id="GO:0043596">
    <property type="term" value="C:nuclear replication fork"/>
    <property type="evidence" value="ECO:0007669"/>
    <property type="project" value="TreeGrafter"/>
</dbReference>
<dbReference type="GO" id="GO:0006974">
    <property type="term" value="P:DNA damage response"/>
    <property type="evidence" value="ECO:0007669"/>
    <property type="project" value="TreeGrafter"/>
</dbReference>
<dbReference type="Ensembl" id="ENSDLAT00005027439.2">
    <property type="protein sequence ID" value="ENSDLAP00005025677.2"/>
    <property type="gene ID" value="ENSDLAG00005011679.2"/>
</dbReference>
<name>A0A8C4EX69_DICLA</name>
<evidence type="ECO:0000256" key="1">
    <source>
        <dbReference type="SAM" id="MobiDB-lite"/>
    </source>
</evidence>
<accession>A0A8C4EX69</accession>
<gene>
    <name evidence="2" type="primary">etaa1b</name>
</gene>
<feature type="compositionally biased region" description="Polar residues" evidence="1">
    <location>
        <begin position="214"/>
        <end position="228"/>
    </location>
</feature>
<dbReference type="GeneTree" id="ENSGT00390000009597"/>
<reference evidence="2" key="1">
    <citation type="submission" date="2025-08" db="UniProtKB">
        <authorList>
            <consortium name="Ensembl"/>
        </authorList>
    </citation>
    <scope>IDENTIFICATION</scope>
</reference>
<proteinExistence type="predicted"/>
<dbReference type="Pfam" id="PF15350">
    <property type="entry name" value="ETAA1"/>
    <property type="match status" value="1"/>
</dbReference>
<organism evidence="2 3">
    <name type="scientific">Dicentrarchus labrax</name>
    <name type="common">European seabass</name>
    <name type="synonym">Morone labrax</name>
    <dbReference type="NCBI Taxonomy" id="13489"/>
    <lineage>
        <taxon>Eukaryota</taxon>
        <taxon>Metazoa</taxon>
        <taxon>Chordata</taxon>
        <taxon>Craniata</taxon>
        <taxon>Vertebrata</taxon>
        <taxon>Euteleostomi</taxon>
        <taxon>Actinopterygii</taxon>
        <taxon>Neopterygii</taxon>
        <taxon>Teleostei</taxon>
        <taxon>Neoteleostei</taxon>
        <taxon>Acanthomorphata</taxon>
        <taxon>Eupercaria</taxon>
        <taxon>Moronidae</taxon>
        <taxon>Dicentrarchus</taxon>
    </lineage>
</organism>
<sequence>MPGSTTPPVCKELQSPMRRGCSRYLGLHNGDSPGDVEPTQDIFWDPTSPTPANTGHRNTRVVEISDIVNRIAPKEVKRKGTESPLLQWIGDSAVPCTPYVPKPRARKKSSRQSSVEDLMKLARQFDKNMQRDRETSELLNAVNNNLNERGNTSKTKLTETSFPSNVKDLKCPSASDPLEAELHALFDCSTQRVSGRLSQGSSASACSQEIKDQPVTSTSAEPRQSQLKSADESGPAAHPAEEKGSCGFSANNCDDFDDDWENDDLLLNDSFVLAMTQNLDHQRDTNPKTTVQSNSKANTTQFTSGCKPTANTHSAHQPSNVNSKPSCSALQELCPKPKTTNRSTFKLGPNPHFQPKAAAKEVSNSSFTVMQPKPHMSEQKFATTKTPSTPQPDNISNAQKETCVAADSVKDISDSLWDDGDDDALLYQVCDSVERISNSQPQQVSGSSCQKKPDIDVDRERKTTAPLPIDTTWSVNTTASANRQSPCAFVRSNSLPGTSCEAVNYQGWNVPMKGASNKSWMSQSLPGSRMSLGTFSRCKDFSGTFQAGKAPVDVKPHTVTARTPQNSKSHHTAFKRNVSDSAVVSNKVFVTSQMTGKCSAAEIERKKQEALARRRLRMQNASKP</sequence>
<dbReference type="PANTHER" id="PTHR16434:SF3">
    <property type="entry name" value="EWING'S TUMOR-ASSOCIATED ANTIGEN 1"/>
    <property type="match status" value="1"/>
</dbReference>
<dbReference type="CTD" id="100005357"/>
<reference evidence="2" key="2">
    <citation type="submission" date="2025-09" db="UniProtKB">
        <authorList>
            <consortium name="Ensembl"/>
        </authorList>
    </citation>
    <scope>IDENTIFICATION</scope>
</reference>
<feature type="region of interest" description="Disordered" evidence="1">
    <location>
        <begin position="279"/>
        <end position="356"/>
    </location>
</feature>
<evidence type="ECO:0000313" key="2">
    <source>
        <dbReference type="Ensembl" id="ENSDLAP00005025677.2"/>
    </source>
</evidence>
<feature type="region of interest" description="Disordered" evidence="1">
    <location>
        <begin position="143"/>
        <end position="168"/>
    </location>
</feature>
<evidence type="ECO:0008006" key="4">
    <source>
        <dbReference type="Google" id="ProtNLM"/>
    </source>
</evidence>
<dbReference type="GeneID" id="127374821"/>
<feature type="region of interest" description="Disordered" evidence="1">
    <location>
        <begin position="199"/>
        <end position="245"/>
    </location>
</feature>
<dbReference type="InterPro" id="IPR029406">
    <property type="entry name" value="ETAA1"/>
</dbReference>
<feature type="compositionally biased region" description="Polar residues" evidence="1">
    <location>
        <begin position="287"/>
        <end position="329"/>
    </location>
</feature>
<dbReference type="GO" id="GO:2000001">
    <property type="term" value="P:regulation of DNA damage checkpoint"/>
    <property type="evidence" value="ECO:0007669"/>
    <property type="project" value="TreeGrafter"/>
</dbReference>
<dbReference type="Proteomes" id="UP000694389">
    <property type="component" value="Unassembled WGS sequence"/>
</dbReference>
<dbReference type="GO" id="GO:0043539">
    <property type="term" value="F:protein serine/threonine kinase activator activity"/>
    <property type="evidence" value="ECO:0007669"/>
    <property type="project" value="TreeGrafter"/>
</dbReference>
<evidence type="ECO:0000313" key="3">
    <source>
        <dbReference type="Proteomes" id="UP000694389"/>
    </source>
</evidence>
<feature type="compositionally biased region" description="Polar residues" evidence="1">
    <location>
        <begin position="148"/>
        <end position="164"/>
    </location>
</feature>
<keyword evidence="3" id="KW-1185">Reference proteome</keyword>
<feature type="region of interest" description="Disordered" evidence="1">
    <location>
        <begin position="27"/>
        <end position="56"/>
    </location>
</feature>
<dbReference type="GO" id="GO:0031297">
    <property type="term" value="P:replication fork processing"/>
    <property type="evidence" value="ECO:0007669"/>
    <property type="project" value="TreeGrafter"/>
</dbReference>
<dbReference type="RefSeq" id="XP_051276412.1">
    <property type="nucleotide sequence ID" value="XM_051420452.1"/>
</dbReference>
<protein>
    <recommendedName>
        <fullName evidence="4">Ewing's tumor-associated antigen 1</fullName>
    </recommendedName>
</protein>